<organism evidence="3 4">
    <name type="scientific">Anaerocellum danielii</name>
    <dbReference type="NCBI Taxonomy" id="1387557"/>
    <lineage>
        <taxon>Bacteria</taxon>
        <taxon>Bacillati</taxon>
        <taxon>Bacillota</taxon>
        <taxon>Bacillota incertae sedis</taxon>
        <taxon>Caldicellulosiruptorales</taxon>
        <taxon>Caldicellulosiruptoraceae</taxon>
        <taxon>Anaerocellum</taxon>
    </lineage>
</organism>
<evidence type="ECO:0000313" key="4">
    <source>
        <dbReference type="Proteomes" id="UP001322744"/>
    </source>
</evidence>
<protein>
    <recommendedName>
        <fullName evidence="2">SLH domain-containing protein</fullName>
    </recommendedName>
</protein>
<name>A0ABZ0TXK5_9FIRM</name>
<dbReference type="Proteomes" id="UP001322744">
    <property type="component" value="Chromosome"/>
</dbReference>
<evidence type="ECO:0000313" key="3">
    <source>
        <dbReference type="EMBL" id="WPX08171.1"/>
    </source>
</evidence>
<accession>A0ABZ0TXK5</accession>
<reference evidence="3 4" key="1">
    <citation type="submission" date="2023-12" db="EMBL/GenBank/DDBJ databases">
        <authorList>
            <person name="Manesh M.J.H."/>
            <person name="Bing R.G."/>
            <person name="Willard D.J."/>
            <person name="Kelly R.M."/>
        </authorList>
    </citation>
    <scope>NUCLEOTIDE SEQUENCE [LARGE SCALE GENOMIC DNA]</scope>
    <source>
        <strain evidence="3 4">DSM 8977</strain>
    </source>
</reference>
<evidence type="ECO:0000256" key="1">
    <source>
        <dbReference type="SAM" id="SignalP"/>
    </source>
</evidence>
<feature type="chain" id="PRO_5046881687" description="SLH domain-containing protein" evidence="1">
    <location>
        <begin position="25"/>
        <end position="620"/>
    </location>
</feature>
<keyword evidence="1" id="KW-0732">Signal</keyword>
<dbReference type="RefSeq" id="WP_045175469.1">
    <property type="nucleotide sequence ID" value="NZ_CP139957.1"/>
</dbReference>
<dbReference type="InterPro" id="IPR001119">
    <property type="entry name" value="SLH_dom"/>
</dbReference>
<keyword evidence="4" id="KW-1185">Reference proteome</keyword>
<evidence type="ECO:0000259" key="2">
    <source>
        <dbReference type="PROSITE" id="PS51272"/>
    </source>
</evidence>
<dbReference type="EMBL" id="CP139957">
    <property type="protein sequence ID" value="WPX08171.1"/>
    <property type="molecule type" value="Genomic_DNA"/>
</dbReference>
<feature type="domain" description="SLH" evidence="2">
    <location>
        <begin position="342"/>
        <end position="411"/>
    </location>
</feature>
<proteinExistence type="predicted"/>
<feature type="signal peptide" evidence="1">
    <location>
        <begin position="1"/>
        <end position="24"/>
    </location>
</feature>
<dbReference type="PROSITE" id="PS51272">
    <property type="entry name" value="SLH"/>
    <property type="match status" value="1"/>
</dbReference>
<sequence>MRKFLSFIAIISLLLSLALPVAHAGTLTQAVNTIVNTVQYITAGEFVTSLLMGAKVKPNGIADYWGKAVQMGLIPAEVKKDKGLTRAQASYIVWKLINAVPELKNKNIPVSVRRVPPTEAFMRGICFFGGPVRGDGYVVRQPVVGYDLDEFIQGYQLLVMEYKYADGRTEIKYVWDRYKGISITRENYINSNSIFLGLLNEFKKKYPDKVVYAPRPYQKGWLFTIDPMPEAQKLKYPIYNVPETSFDLITKKYVTSRWDVDTPEKAVEILLMGSNAYEHLGLPLTRRDMAEVTYLYHTQGMEEFKGNRVKYNIKEHPYFNMYFEDFLVNYPRKYPTDYTRFAYYCKDYSTIPQLYREAMLHLADLGIITPDQSALNVGVYYFNPAKMLTRSDAVQMISRVFNKNQRDVLDEVTVKQYEYWEPKNEIGLGKWGIYDYDLKKYRNAADGIFDECTDGLTTVSQVATFRIEEPMAMSFAKTVYKIIPAGYYGIALAQQGSGNGYDLAYLGGDRLGFRLYDEIDDEKLKVQGDGKVLSNFIPLAYRDEFIKDLSVYNVSKLKTINELHRLIKKYGNIYVSFTLEPYYKKTINYCIYTAPTPYDPLNEKRVYPVPVAKPNPKYKQ</sequence>
<gene>
    <name evidence="3" type="ORF">SOJ16_002037</name>
</gene>